<organism evidence="2 3">
    <name type="scientific">Coniophora puteana (strain RWD-64-598)</name>
    <name type="common">Brown rot fungus</name>
    <dbReference type="NCBI Taxonomy" id="741705"/>
    <lineage>
        <taxon>Eukaryota</taxon>
        <taxon>Fungi</taxon>
        <taxon>Dikarya</taxon>
        <taxon>Basidiomycota</taxon>
        <taxon>Agaricomycotina</taxon>
        <taxon>Agaricomycetes</taxon>
        <taxon>Agaricomycetidae</taxon>
        <taxon>Boletales</taxon>
        <taxon>Coniophorineae</taxon>
        <taxon>Coniophoraceae</taxon>
        <taxon>Coniophora</taxon>
    </lineage>
</organism>
<evidence type="ECO:0000313" key="3">
    <source>
        <dbReference type="Proteomes" id="UP000053558"/>
    </source>
</evidence>
<comment type="caution">
    <text evidence="2">The sequence shown here is derived from an EMBL/GenBank/DDBJ whole genome shotgun (WGS) entry which is preliminary data.</text>
</comment>
<dbReference type="EMBL" id="JH711575">
    <property type="protein sequence ID" value="EIW84559.1"/>
    <property type="molecule type" value="Genomic_DNA"/>
</dbReference>
<dbReference type="AlphaFoldDB" id="A0A5M3MZK1"/>
<dbReference type="OrthoDB" id="2757193at2759"/>
<dbReference type="Proteomes" id="UP000053558">
    <property type="component" value="Unassembled WGS sequence"/>
</dbReference>
<protein>
    <recommendedName>
        <fullName evidence="1">CxC5 like cysteine cluster associated with KDZ domain-containing protein</fullName>
    </recommendedName>
</protein>
<dbReference type="KEGG" id="cput:CONPUDRAFT_151576"/>
<dbReference type="InterPro" id="IPR041539">
    <property type="entry name" value="CxC5"/>
</dbReference>
<gene>
    <name evidence="2" type="ORF">CONPUDRAFT_151576</name>
</gene>
<evidence type="ECO:0000313" key="2">
    <source>
        <dbReference type="EMBL" id="EIW84559.1"/>
    </source>
</evidence>
<dbReference type="RefSeq" id="XP_007766225.1">
    <property type="nucleotide sequence ID" value="XM_007768035.1"/>
</dbReference>
<sequence>MCRGLRDLIWSLAPLEERERGRDEKYAEHGWDKGICKTPLYPPSITCTNSQCGHANKGVEMRDYDKMGRAIILTLNGGVKFTKVVNLTCAGCRRSYRHNYYVHSDSKTRTYYPGPNLPQYIQLDEHHYAETELYLCDKLCHGF</sequence>
<name>A0A5M3MZK1_CONPW</name>
<proteinExistence type="predicted"/>
<dbReference type="Pfam" id="PF18718">
    <property type="entry name" value="CxC5"/>
    <property type="match status" value="1"/>
</dbReference>
<dbReference type="GeneID" id="19202883"/>
<evidence type="ECO:0000259" key="1">
    <source>
        <dbReference type="Pfam" id="PF18718"/>
    </source>
</evidence>
<feature type="domain" description="CxC5 like cysteine cluster associated with KDZ" evidence="1">
    <location>
        <begin position="39"/>
        <end position="133"/>
    </location>
</feature>
<reference evidence="3" key="1">
    <citation type="journal article" date="2012" name="Science">
        <title>The Paleozoic origin of enzymatic lignin decomposition reconstructed from 31 fungal genomes.</title>
        <authorList>
            <person name="Floudas D."/>
            <person name="Binder M."/>
            <person name="Riley R."/>
            <person name="Barry K."/>
            <person name="Blanchette R.A."/>
            <person name="Henrissat B."/>
            <person name="Martinez A.T."/>
            <person name="Otillar R."/>
            <person name="Spatafora J.W."/>
            <person name="Yadav J.S."/>
            <person name="Aerts A."/>
            <person name="Benoit I."/>
            <person name="Boyd A."/>
            <person name="Carlson A."/>
            <person name="Copeland A."/>
            <person name="Coutinho P.M."/>
            <person name="de Vries R.P."/>
            <person name="Ferreira P."/>
            <person name="Findley K."/>
            <person name="Foster B."/>
            <person name="Gaskell J."/>
            <person name="Glotzer D."/>
            <person name="Gorecki P."/>
            <person name="Heitman J."/>
            <person name="Hesse C."/>
            <person name="Hori C."/>
            <person name="Igarashi K."/>
            <person name="Jurgens J.A."/>
            <person name="Kallen N."/>
            <person name="Kersten P."/>
            <person name="Kohler A."/>
            <person name="Kuees U."/>
            <person name="Kumar T.K.A."/>
            <person name="Kuo A."/>
            <person name="LaButti K."/>
            <person name="Larrondo L.F."/>
            <person name="Lindquist E."/>
            <person name="Ling A."/>
            <person name="Lombard V."/>
            <person name="Lucas S."/>
            <person name="Lundell T."/>
            <person name="Martin R."/>
            <person name="McLaughlin D.J."/>
            <person name="Morgenstern I."/>
            <person name="Morin E."/>
            <person name="Murat C."/>
            <person name="Nagy L.G."/>
            <person name="Nolan M."/>
            <person name="Ohm R.A."/>
            <person name="Patyshakuliyeva A."/>
            <person name="Rokas A."/>
            <person name="Ruiz-Duenas F.J."/>
            <person name="Sabat G."/>
            <person name="Salamov A."/>
            <person name="Samejima M."/>
            <person name="Schmutz J."/>
            <person name="Slot J.C."/>
            <person name="St John F."/>
            <person name="Stenlid J."/>
            <person name="Sun H."/>
            <person name="Sun S."/>
            <person name="Syed K."/>
            <person name="Tsang A."/>
            <person name="Wiebenga A."/>
            <person name="Young D."/>
            <person name="Pisabarro A."/>
            <person name="Eastwood D.C."/>
            <person name="Martin F."/>
            <person name="Cullen D."/>
            <person name="Grigoriev I.V."/>
            <person name="Hibbett D.S."/>
        </authorList>
    </citation>
    <scope>NUCLEOTIDE SEQUENCE [LARGE SCALE GENOMIC DNA]</scope>
    <source>
        <strain evidence="3">RWD-64-598 SS2</strain>
    </source>
</reference>
<accession>A0A5M3MZK1</accession>
<keyword evidence="3" id="KW-1185">Reference proteome</keyword>